<dbReference type="Gene3D" id="3.30.420.10">
    <property type="entry name" value="Ribonuclease H-like superfamily/Ribonuclease H"/>
    <property type="match status" value="1"/>
</dbReference>
<dbReference type="InterPro" id="IPR012337">
    <property type="entry name" value="RNaseH-like_sf"/>
</dbReference>
<protein>
    <submittedName>
        <fullName evidence="3">IS30 family transposase</fullName>
    </submittedName>
</protein>
<dbReference type="Proteomes" id="UP000320095">
    <property type="component" value="Unassembled WGS sequence"/>
</dbReference>
<dbReference type="InterPro" id="IPR053392">
    <property type="entry name" value="Transposase_IS30-like"/>
</dbReference>
<dbReference type="GO" id="GO:0003676">
    <property type="term" value="F:nucleic acid binding"/>
    <property type="evidence" value="ECO:0007669"/>
    <property type="project" value="InterPro"/>
</dbReference>
<evidence type="ECO:0000313" key="3">
    <source>
        <dbReference type="EMBL" id="TPG29659.1"/>
    </source>
</evidence>
<dbReference type="PANTHER" id="PTHR10948:SF23">
    <property type="entry name" value="TRANSPOSASE INSI FOR INSERTION SEQUENCE ELEMENT IS30A-RELATED"/>
    <property type="match status" value="1"/>
</dbReference>
<dbReference type="InterPro" id="IPR051917">
    <property type="entry name" value="Transposase-Integrase"/>
</dbReference>
<dbReference type="GO" id="GO:0004803">
    <property type="term" value="F:transposase activity"/>
    <property type="evidence" value="ECO:0007669"/>
    <property type="project" value="TreeGrafter"/>
</dbReference>
<organism evidence="3 4">
    <name type="scientific">Mycolicibacterium hodleri</name>
    <dbReference type="NCBI Taxonomy" id="49897"/>
    <lineage>
        <taxon>Bacteria</taxon>
        <taxon>Bacillati</taxon>
        <taxon>Actinomycetota</taxon>
        <taxon>Actinomycetes</taxon>
        <taxon>Mycobacteriales</taxon>
        <taxon>Mycobacteriaceae</taxon>
        <taxon>Mycolicibacterium</taxon>
    </lineage>
</organism>
<proteinExistence type="predicted"/>
<evidence type="ECO:0000313" key="2">
    <source>
        <dbReference type="EMBL" id="TPG27358.1"/>
    </source>
</evidence>
<dbReference type="OrthoDB" id="9803231at2"/>
<accession>A0A502DYA8</accession>
<dbReference type="GO" id="GO:0005829">
    <property type="term" value="C:cytosol"/>
    <property type="evidence" value="ECO:0007669"/>
    <property type="project" value="TreeGrafter"/>
</dbReference>
<evidence type="ECO:0000259" key="1">
    <source>
        <dbReference type="PROSITE" id="PS50994"/>
    </source>
</evidence>
<keyword evidence="4" id="KW-1185">Reference proteome</keyword>
<gene>
    <name evidence="3" type="ORF">EAH80_25770</name>
    <name evidence="2" type="ORF">EAH80_28995</name>
</gene>
<sequence>EMANWREVKLQLQAPVYFCDPHSPWQRGTNENTNRLLRFWFEKSTDLSVHTKADLKRVQDKLNTRPRPTLDLNTPADRLAALLTQAA</sequence>
<dbReference type="SUPFAM" id="SSF53098">
    <property type="entry name" value="Ribonuclease H-like"/>
    <property type="match status" value="1"/>
</dbReference>
<dbReference type="InterPro" id="IPR001584">
    <property type="entry name" value="Integrase_cat-core"/>
</dbReference>
<dbReference type="GO" id="GO:0032196">
    <property type="term" value="P:transposition"/>
    <property type="evidence" value="ECO:0007669"/>
    <property type="project" value="TreeGrafter"/>
</dbReference>
<dbReference type="PANTHER" id="PTHR10948">
    <property type="entry name" value="TRANSPOSASE"/>
    <property type="match status" value="1"/>
</dbReference>
<dbReference type="InterPro" id="IPR036397">
    <property type="entry name" value="RNaseH_sf"/>
</dbReference>
<reference evidence="3 4" key="1">
    <citation type="journal article" date="2019" name="Environ. Microbiol.">
        <title>Species interactions and distinct microbial communities in high Arctic permafrost affected cryosols are associated with the CH4 and CO2 gas fluxes.</title>
        <authorList>
            <person name="Altshuler I."/>
            <person name="Hamel J."/>
            <person name="Turney S."/>
            <person name="Magnuson E."/>
            <person name="Levesque R."/>
            <person name="Greer C."/>
            <person name="Whyte L.G."/>
        </authorList>
    </citation>
    <scope>NUCLEOTIDE SEQUENCE [LARGE SCALE GENOMIC DNA]</scope>
    <source>
        <strain evidence="3 4">S5.20</strain>
    </source>
</reference>
<dbReference type="NCBIfam" id="NF033563">
    <property type="entry name" value="transpos_IS30"/>
    <property type="match status" value="1"/>
</dbReference>
<feature type="non-terminal residue" evidence="3">
    <location>
        <position position="1"/>
    </location>
</feature>
<dbReference type="RefSeq" id="WP_140697698.1">
    <property type="nucleotide sequence ID" value="NZ_RCZG01000015.1"/>
</dbReference>
<name>A0A502DYA8_9MYCO</name>
<dbReference type="GO" id="GO:0015074">
    <property type="term" value="P:DNA integration"/>
    <property type="evidence" value="ECO:0007669"/>
    <property type="project" value="InterPro"/>
</dbReference>
<dbReference type="PROSITE" id="PS50994">
    <property type="entry name" value="INTEGRASE"/>
    <property type="match status" value="1"/>
</dbReference>
<evidence type="ECO:0000313" key="4">
    <source>
        <dbReference type="Proteomes" id="UP000320095"/>
    </source>
</evidence>
<dbReference type="EMBL" id="RCZG01000022">
    <property type="protein sequence ID" value="TPG27358.1"/>
    <property type="molecule type" value="Genomic_DNA"/>
</dbReference>
<comment type="caution">
    <text evidence="3">The sequence shown here is derived from an EMBL/GenBank/DDBJ whole genome shotgun (WGS) entry which is preliminary data.</text>
</comment>
<dbReference type="EMBL" id="RCZG01000015">
    <property type="protein sequence ID" value="TPG29659.1"/>
    <property type="molecule type" value="Genomic_DNA"/>
</dbReference>
<feature type="domain" description="Integrase catalytic" evidence="1">
    <location>
        <begin position="1"/>
        <end position="83"/>
    </location>
</feature>
<dbReference type="AlphaFoldDB" id="A0A502DYA8"/>